<keyword evidence="4 12" id="KW-0436">Ligase</keyword>
<evidence type="ECO:0000313" key="14">
    <source>
        <dbReference type="EMBL" id="HFQ78907.1"/>
    </source>
</evidence>
<dbReference type="SUPFAM" id="SSF50447">
    <property type="entry name" value="Translation proteins"/>
    <property type="match status" value="1"/>
</dbReference>
<dbReference type="SUPFAM" id="SSF101353">
    <property type="entry name" value="Putative anticodon-binding domain of alanyl-tRNA synthetase (AlaRS)"/>
    <property type="match status" value="1"/>
</dbReference>
<dbReference type="PRINTS" id="PR00980">
    <property type="entry name" value="TRNASYNTHALA"/>
</dbReference>
<dbReference type="InterPro" id="IPR018163">
    <property type="entry name" value="Thr/Ala-tRNA-synth_IIc_edit"/>
</dbReference>
<dbReference type="GO" id="GO:0004813">
    <property type="term" value="F:alanine-tRNA ligase activity"/>
    <property type="evidence" value="ECO:0007669"/>
    <property type="project" value="UniProtKB-UniRule"/>
</dbReference>
<dbReference type="HAMAP" id="MF_00036_A">
    <property type="entry name" value="Ala_tRNA_synth_A"/>
    <property type="match status" value="1"/>
</dbReference>
<dbReference type="AlphaFoldDB" id="A0A7J3MXN5"/>
<dbReference type="Gene3D" id="2.40.30.130">
    <property type="match status" value="1"/>
</dbReference>
<dbReference type="Pfam" id="PF07973">
    <property type="entry name" value="tRNA_SAD"/>
    <property type="match status" value="1"/>
</dbReference>
<evidence type="ECO:0000259" key="13">
    <source>
        <dbReference type="PROSITE" id="PS50860"/>
    </source>
</evidence>
<dbReference type="FunFam" id="3.30.54.20:FF:000004">
    <property type="entry name" value="Alanine--tRNA ligase"/>
    <property type="match status" value="1"/>
</dbReference>
<dbReference type="SUPFAM" id="SSF55681">
    <property type="entry name" value="Class II aaRS and biotin synthetases"/>
    <property type="match status" value="1"/>
</dbReference>
<feature type="binding site" evidence="12">
    <location>
        <position position="601"/>
    </location>
    <ligand>
        <name>Zn(2+)</name>
        <dbReference type="ChEBI" id="CHEBI:29105"/>
    </ligand>
</feature>
<keyword evidence="8 12" id="KW-0067">ATP-binding</keyword>
<comment type="catalytic activity">
    <reaction evidence="12">
        <text>tRNA(Ala) + L-alanine + ATP = L-alanyl-tRNA(Ala) + AMP + diphosphate</text>
        <dbReference type="Rhea" id="RHEA:12540"/>
        <dbReference type="Rhea" id="RHEA-COMP:9657"/>
        <dbReference type="Rhea" id="RHEA-COMP:9923"/>
        <dbReference type="ChEBI" id="CHEBI:30616"/>
        <dbReference type="ChEBI" id="CHEBI:33019"/>
        <dbReference type="ChEBI" id="CHEBI:57972"/>
        <dbReference type="ChEBI" id="CHEBI:78442"/>
        <dbReference type="ChEBI" id="CHEBI:78497"/>
        <dbReference type="ChEBI" id="CHEBI:456215"/>
        <dbReference type="EC" id="6.1.1.7"/>
    </reaction>
</comment>
<reference evidence="15" key="1">
    <citation type="journal article" date="2020" name="mSystems">
        <title>Genome- and Community-Level Interaction Insights into Carbon Utilization and Element Cycling Functions of Hydrothermarchaeota in Hydrothermal Sediment.</title>
        <authorList>
            <person name="Zhou Z."/>
            <person name="Liu Y."/>
            <person name="Xu W."/>
            <person name="Pan J."/>
            <person name="Luo Z.H."/>
            <person name="Li M."/>
        </authorList>
    </citation>
    <scope>NUCLEOTIDE SEQUENCE [LARGE SCALE GENOMIC DNA]</scope>
    <source>
        <strain evidence="14">SpSt-629</strain>
        <strain evidence="15">SpSt-688</strain>
    </source>
</reference>
<dbReference type="EMBL" id="DTDH01000078">
    <property type="protein sequence ID" value="HGT98333.1"/>
    <property type="molecule type" value="Genomic_DNA"/>
</dbReference>
<dbReference type="PANTHER" id="PTHR11777">
    <property type="entry name" value="ALANYL-TRNA SYNTHETASE"/>
    <property type="match status" value="1"/>
</dbReference>
<comment type="domain">
    <text evidence="12">Consists of three domains; the N-terminal catalytic domain, the editing domain and the C-terminal C-Ala domain. The editing domain removes incorrectly charged amino acids, while the C-Ala domain, along with tRNA(Ala), serves as a bridge to cooperatively bring together the editing and aminoacylation centers thus stimulating deacylation of misacylated tRNAs.</text>
</comment>
<dbReference type="PANTHER" id="PTHR11777:SF9">
    <property type="entry name" value="ALANINE--TRNA LIGASE, CYTOPLASMIC"/>
    <property type="match status" value="1"/>
</dbReference>
<keyword evidence="2 12" id="KW-0963">Cytoplasm</keyword>
<dbReference type="InterPro" id="IPR002318">
    <property type="entry name" value="Ala-tRNA-lgiase_IIc"/>
</dbReference>
<evidence type="ECO:0000256" key="12">
    <source>
        <dbReference type="HAMAP-Rule" id="MF_00036"/>
    </source>
</evidence>
<comment type="function">
    <text evidence="12">Catalyzes the attachment of alanine to tRNA(Ala) in a two-step reaction: alanine is first activated by ATP to form Ala-AMP and then transferred to the acceptor end of tRNA(Ala). Also edits incorrectly charged Ser-tRNA(Ala) and Gly-tRNA(Ala) via its editing domain.</text>
</comment>
<keyword evidence="9 12" id="KW-0694">RNA-binding</keyword>
<dbReference type="GO" id="GO:0008270">
    <property type="term" value="F:zinc ion binding"/>
    <property type="evidence" value="ECO:0007669"/>
    <property type="project" value="UniProtKB-UniRule"/>
</dbReference>
<feature type="binding site" evidence="12">
    <location>
        <position position="705"/>
    </location>
    <ligand>
        <name>Zn(2+)</name>
        <dbReference type="ChEBI" id="CHEBI:29105"/>
    </ligand>
</feature>
<dbReference type="Gene3D" id="3.30.54.20">
    <property type="match status" value="1"/>
</dbReference>
<gene>
    <name evidence="12" type="primary">alaS</name>
    <name evidence="14" type="ORF">ENT99_04285</name>
    <name evidence="15" type="ORF">ENU64_02745</name>
</gene>
<comment type="similarity">
    <text evidence="1 12">Belongs to the class-II aminoacyl-tRNA synthetase family.</text>
</comment>
<evidence type="ECO:0000256" key="5">
    <source>
        <dbReference type="ARBA" id="ARBA00022723"/>
    </source>
</evidence>
<evidence type="ECO:0000256" key="3">
    <source>
        <dbReference type="ARBA" id="ARBA00022555"/>
    </source>
</evidence>
<dbReference type="GO" id="GO:0005737">
    <property type="term" value="C:cytoplasm"/>
    <property type="evidence" value="ECO:0007669"/>
    <property type="project" value="UniProtKB-SubCell"/>
</dbReference>
<evidence type="ECO:0000256" key="7">
    <source>
        <dbReference type="ARBA" id="ARBA00022833"/>
    </source>
</evidence>
<accession>A0A7J3MXN5</accession>
<feature type="domain" description="Alanyl-transfer RNA synthetases family profile" evidence="13">
    <location>
        <begin position="60"/>
        <end position="744"/>
    </location>
</feature>
<dbReference type="SUPFAM" id="SSF55186">
    <property type="entry name" value="ThrRS/AlaRS common domain"/>
    <property type="match status" value="1"/>
</dbReference>
<dbReference type="NCBIfam" id="TIGR00344">
    <property type="entry name" value="alaS"/>
    <property type="match status" value="1"/>
</dbReference>
<evidence type="ECO:0000256" key="8">
    <source>
        <dbReference type="ARBA" id="ARBA00022840"/>
    </source>
</evidence>
<keyword evidence="11 12" id="KW-0030">Aminoacyl-tRNA synthetase</keyword>
<evidence type="ECO:0000256" key="11">
    <source>
        <dbReference type="ARBA" id="ARBA00023146"/>
    </source>
</evidence>
<keyword evidence="6 12" id="KW-0547">Nucleotide-binding</keyword>
<dbReference type="EMBL" id="DTAU01000086">
    <property type="protein sequence ID" value="HFQ78907.1"/>
    <property type="molecule type" value="Genomic_DNA"/>
</dbReference>
<keyword evidence="3 12" id="KW-0820">tRNA-binding</keyword>
<dbReference type="FunFam" id="3.30.980.10:FF:000004">
    <property type="entry name" value="Alanine--tRNA ligase, cytoplasmic"/>
    <property type="match status" value="1"/>
</dbReference>
<feature type="binding site" evidence="12">
    <location>
        <position position="701"/>
    </location>
    <ligand>
        <name>Zn(2+)</name>
        <dbReference type="ChEBI" id="CHEBI:29105"/>
    </ligand>
</feature>
<name>A0A7J3MXN5_9CREN</name>
<dbReference type="InterPro" id="IPR018164">
    <property type="entry name" value="Ala-tRNA-synth_IIc_N"/>
</dbReference>
<comment type="subcellular location">
    <subcellularLocation>
        <location evidence="12">Cytoplasm</location>
    </subcellularLocation>
</comment>
<sequence length="912" mass="104346">MMSIADTSVFRVRLFSSRGHLRQECNYCKSYFWSTMVRDDCGDFPCTDYTFLNISSKKRSSYKEVRNLFLEFFKKRGHEVIEPKPVVARWREDLYLTIASIVVFQPHVTSGLVPPPANPLVIAQPCIRLEDIDSIGHTFGRHLTNFIMGGHHAFNYKDKFVYWTDETVEYAYEFFVEELGIPEDEVTFKESWWEGGGNAGPCFEVSVGGLELATLVFMMYKATGNDYEELPLKIVDTGYGIERIAWFLQKTPTAFHAVYGELLSEFHKVLSLPEPKRDILMATLLNLSKAKSVSRDTLYTIVAQRLGISAKDVEEQLVKVFDLYAILDHTKTIALMLSDGIVPSNSGEGYLARLVIRRTLRKLNKLNKEIKLAELIARQLSYWSDMYPNMARARDRVLEMVELEEERYRGVLSRVSAIVSKFSSRPPGIDELVEIYDSHGIPPEILVEEIEKRYGKEVEVPENFYSIVASRHSRPKILKEVEEVRLPKDVVEWASRYSSTEHLFHIDQYVRRFKARVLGVYEKYVVLDRSAFYPEGGGQLGDRGYLYIDGKALKVLDTKKVNDVVVHVVDSTEGLSDGVEVEGEIDWVARYRRMRHHTATHILLGAIRRVLGDHVWQAGAEKTELKARLDVTHYKMLTDEEITKIEELANNIVDNAIDVRIQFLPRNDAEKLYGFTLYQGGVPMTPTIRVVEIPGWDAQACFGTHVKNTSEVGAIKIVNVEKIADGIVRFEYTVATAVPLYAHDLENKLQNIAKALNVSSAEVDKRIPSFVKELNDIKSMLKTYRSLYINETLNAIKNRLESLDKVKLYIHRVDVEDKELLKEIALKAIEQEPELLFIGLIPQNNKTYIEISLGKEAVQKVDAKQLIEQISKEIPIKAGGKRDHITGIIDLETNRAEEMLRNRIKQYLEKQS</sequence>
<keyword evidence="5 12" id="KW-0479">Metal-binding</keyword>
<dbReference type="InterPro" id="IPR018162">
    <property type="entry name" value="Ala-tRNA-ligase_IIc_anticod-bd"/>
</dbReference>
<evidence type="ECO:0000256" key="4">
    <source>
        <dbReference type="ARBA" id="ARBA00022598"/>
    </source>
</evidence>
<dbReference type="EC" id="6.1.1.7" evidence="12"/>
<keyword evidence="10 12" id="KW-0648">Protein biosynthesis</keyword>
<evidence type="ECO:0000313" key="15">
    <source>
        <dbReference type="EMBL" id="HGT98333.1"/>
    </source>
</evidence>
<comment type="cofactor">
    <cofactor evidence="12">
        <name>Zn(2+)</name>
        <dbReference type="ChEBI" id="CHEBI:29105"/>
    </cofactor>
    <text evidence="12">Binds 1 zinc ion per subunit.</text>
</comment>
<dbReference type="InterPro" id="IPR045864">
    <property type="entry name" value="aa-tRNA-synth_II/BPL/LPL"/>
</dbReference>
<dbReference type="InterPro" id="IPR009000">
    <property type="entry name" value="Transl_B-barrel_sf"/>
</dbReference>
<proteinExistence type="inferred from homology"/>
<feature type="binding site" evidence="12">
    <location>
        <position position="597"/>
    </location>
    <ligand>
        <name>Zn(2+)</name>
        <dbReference type="ChEBI" id="CHEBI:29105"/>
    </ligand>
</feature>
<evidence type="ECO:0000256" key="6">
    <source>
        <dbReference type="ARBA" id="ARBA00022741"/>
    </source>
</evidence>
<dbReference type="InterPro" id="IPR022429">
    <property type="entry name" value="Ala-tRNA_lgiase_arc"/>
</dbReference>
<dbReference type="InterPro" id="IPR012947">
    <property type="entry name" value="tRNA_SAD"/>
</dbReference>
<organism evidence="15">
    <name type="scientific">Ignisphaera aggregans</name>
    <dbReference type="NCBI Taxonomy" id="334771"/>
    <lineage>
        <taxon>Archaea</taxon>
        <taxon>Thermoproteota</taxon>
        <taxon>Thermoprotei</taxon>
        <taxon>Desulfurococcales</taxon>
        <taxon>Desulfurococcaceae</taxon>
        <taxon>Ignisphaera</taxon>
    </lineage>
</organism>
<dbReference type="SMART" id="SM00863">
    <property type="entry name" value="tRNA_SAD"/>
    <property type="match status" value="1"/>
</dbReference>
<comment type="caution">
    <text evidence="15">The sequence shown here is derived from an EMBL/GenBank/DDBJ whole genome shotgun (WGS) entry which is preliminary data.</text>
</comment>
<dbReference type="Gene3D" id="3.30.930.10">
    <property type="entry name" value="Bira Bifunctional Protein, Domain 2"/>
    <property type="match status" value="1"/>
</dbReference>
<dbReference type="GO" id="GO:0006419">
    <property type="term" value="P:alanyl-tRNA aminoacylation"/>
    <property type="evidence" value="ECO:0007669"/>
    <property type="project" value="UniProtKB-UniRule"/>
</dbReference>
<evidence type="ECO:0000256" key="1">
    <source>
        <dbReference type="ARBA" id="ARBA00008226"/>
    </source>
</evidence>
<evidence type="ECO:0000256" key="10">
    <source>
        <dbReference type="ARBA" id="ARBA00022917"/>
    </source>
</evidence>
<dbReference type="GO" id="GO:0000049">
    <property type="term" value="F:tRNA binding"/>
    <property type="evidence" value="ECO:0007669"/>
    <property type="project" value="UniProtKB-KW"/>
</dbReference>
<dbReference type="GO" id="GO:0005524">
    <property type="term" value="F:ATP binding"/>
    <property type="evidence" value="ECO:0007669"/>
    <property type="project" value="UniProtKB-UniRule"/>
</dbReference>
<dbReference type="NCBIfam" id="TIGR03683">
    <property type="entry name" value="A-tRNA_syn_arch"/>
    <property type="match status" value="1"/>
</dbReference>
<dbReference type="InterPro" id="IPR018165">
    <property type="entry name" value="Ala-tRNA-synth_IIc_core"/>
</dbReference>
<protein>
    <recommendedName>
        <fullName evidence="12">Alanine--tRNA ligase</fullName>
        <ecNumber evidence="12">6.1.1.7</ecNumber>
    </recommendedName>
    <alternativeName>
        <fullName evidence="12">Alanyl-tRNA synthetase</fullName>
        <shortName evidence="12">AlaRS</shortName>
    </alternativeName>
</protein>
<dbReference type="PROSITE" id="PS50860">
    <property type="entry name" value="AA_TRNA_LIGASE_II_ALA"/>
    <property type="match status" value="1"/>
</dbReference>
<keyword evidence="7 12" id="KW-0862">Zinc</keyword>
<dbReference type="Pfam" id="PF01411">
    <property type="entry name" value="tRNA-synt_2c"/>
    <property type="match status" value="1"/>
</dbReference>
<dbReference type="Gene3D" id="3.30.980.10">
    <property type="entry name" value="Threonyl-trna Synthetase, Chain A, domain 2"/>
    <property type="match status" value="1"/>
</dbReference>
<dbReference type="InterPro" id="IPR050058">
    <property type="entry name" value="Ala-tRNA_ligase"/>
</dbReference>
<evidence type="ECO:0000256" key="2">
    <source>
        <dbReference type="ARBA" id="ARBA00022490"/>
    </source>
</evidence>
<dbReference type="Gene3D" id="3.10.310.40">
    <property type="match status" value="1"/>
</dbReference>
<dbReference type="GO" id="GO:0002161">
    <property type="term" value="F:aminoacyl-tRNA deacylase activity"/>
    <property type="evidence" value="ECO:0007669"/>
    <property type="project" value="UniProtKB-ARBA"/>
</dbReference>
<evidence type="ECO:0000256" key="9">
    <source>
        <dbReference type="ARBA" id="ARBA00022884"/>
    </source>
</evidence>